<accession>A0ABP3KZK2</accession>
<keyword evidence="1" id="KW-0489">Methyltransferase</keyword>
<keyword evidence="8" id="KW-1185">Reference proteome</keyword>
<dbReference type="Pfam" id="PF04471">
    <property type="entry name" value="Mrr_cat"/>
    <property type="match status" value="1"/>
</dbReference>
<dbReference type="InterPro" id="IPR011856">
    <property type="entry name" value="tRNA_endonuc-like_dom_sf"/>
</dbReference>
<evidence type="ECO:0008006" key="9">
    <source>
        <dbReference type="Google" id="ProtNLM"/>
    </source>
</evidence>
<dbReference type="InterPro" id="IPR029063">
    <property type="entry name" value="SAM-dependent_MTases_sf"/>
</dbReference>
<dbReference type="Proteomes" id="UP001410648">
    <property type="component" value="Unassembled WGS sequence"/>
</dbReference>
<keyword evidence="3" id="KW-0680">Restriction system</keyword>
<evidence type="ECO:0000256" key="4">
    <source>
        <dbReference type="ARBA" id="ARBA00022801"/>
    </source>
</evidence>
<evidence type="ECO:0000259" key="6">
    <source>
        <dbReference type="Pfam" id="PF04471"/>
    </source>
</evidence>
<evidence type="ECO:0000313" key="7">
    <source>
        <dbReference type="EMBL" id="GAA0490120.1"/>
    </source>
</evidence>
<gene>
    <name evidence="7" type="ORF">GCM10008936_17450</name>
</gene>
<organism evidence="7 8">
    <name type="scientific">Alkalibacterium indicireducens</name>
    <dbReference type="NCBI Taxonomy" id="398758"/>
    <lineage>
        <taxon>Bacteria</taxon>
        <taxon>Bacillati</taxon>
        <taxon>Bacillota</taxon>
        <taxon>Bacilli</taxon>
        <taxon>Lactobacillales</taxon>
        <taxon>Carnobacteriaceae</taxon>
        <taxon>Alkalibacterium</taxon>
    </lineage>
</organism>
<keyword evidence="2" id="KW-0808">Transferase</keyword>
<evidence type="ECO:0000313" key="8">
    <source>
        <dbReference type="Proteomes" id="UP001410648"/>
    </source>
</evidence>
<dbReference type="EMBL" id="BAAADA010000158">
    <property type="protein sequence ID" value="GAA0490120.1"/>
    <property type="molecule type" value="Genomic_DNA"/>
</dbReference>
<feature type="domain" description="DNA methylase N-4/N-6" evidence="5">
    <location>
        <begin position="28"/>
        <end position="92"/>
    </location>
</feature>
<dbReference type="PANTHER" id="PTHR30015">
    <property type="entry name" value="MRR RESTRICTION SYSTEM PROTEIN"/>
    <property type="match status" value="1"/>
</dbReference>
<evidence type="ECO:0000256" key="2">
    <source>
        <dbReference type="ARBA" id="ARBA00022679"/>
    </source>
</evidence>
<dbReference type="PANTHER" id="PTHR30015:SF7">
    <property type="entry name" value="TYPE IV METHYL-DIRECTED RESTRICTION ENZYME ECOKMRR"/>
    <property type="match status" value="1"/>
</dbReference>
<reference evidence="8" key="1">
    <citation type="journal article" date="2019" name="Int. J. Syst. Evol. Microbiol.">
        <title>The Global Catalogue of Microorganisms (GCM) 10K type strain sequencing project: providing services to taxonomists for standard genome sequencing and annotation.</title>
        <authorList>
            <consortium name="The Broad Institute Genomics Platform"/>
            <consortium name="The Broad Institute Genome Sequencing Center for Infectious Disease"/>
            <person name="Wu L."/>
            <person name="Ma J."/>
        </authorList>
    </citation>
    <scope>NUCLEOTIDE SEQUENCE [LARGE SCALE GENOMIC DNA]</scope>
    <source>
        <strain evidence="8">JCM 14232</strain>
    </source>
</reference>
<name>A0ABP3KZK2_9LACT</name>
<dbReference type="Pfam" id="PF01555">
    <property type="entry name" value="N6_N4_Mtase"/>
    <property type="match status" value="1"/>
</dbReference>
<dbReference type="RefSeq" id="WP_346025124.1">
    <property type="nucleotide sequence ID" value="NZ_BAAADA010000158.1"/>
</dbReference>
<feature type="domain" description="Restriction endonuclease type IV Mrr" evidence="6">
    <location>
        <begin position="678"/>
        <end position="788"/>
    </location>
</feature>
<dbReference type="InterPro" id="IPR052906">
    <property type="entry name" value="Type_IV_Methyl-Rstrct_Enzyme"/>
</dbReference>
<evidence type="ECO:0000259" key="5">
    <source>
        <dbReference type="Pfam" id="PF01555"/>
    </source>
</evidence>
<comment type="caution">
    <text evidence="7">The sequence shown here is derived from an EMBL/GenBank/DDBJ whole genome shotgun (WGS) entry which is preliminary data.</text>
</comment>
<dbReference type="InterPro" id="IPR007560">
    <property type="entry name" value="Restrct_endonuc_IV_Mrr"/>
</dbReference>
<keyword evidence="4" id="KW-0378">Hydrolase</keyword>
<evidence type="ECO:0000256" key="1">
    <source>
        <dbReference type="ARBA" id="ARBA00022603"/>
    </source>
</evidence>
<sequence>MRKKDNIENILNTDMLTTAVSNIENKIDGTIKSSFSFKGRKSPAIIEAVISAFTNEEDNVLDPFIGSGTSILATQKTNRKLSGSELDNYTYHVTKHLFEDRNEIELERMFKLVENQVRSDIQELYETSCCGEKNFIQKTFFDPSPTTGGDRDGYFNPEPNRDIKNGRNVKLINKCTVCGEKSKRFSEEDWEKLVEVNQLDVSNFPNDQYIENSRINITASTGANYYGKIFTHRNKVALLKLQEAISSLPTSVEKDFLQHSLVSSLKLARTAMYGSSTDILYHVLMEKAQEMNVWELFTKQYNNFLKFKRKYHYSQTDNFNSGSDYSIENSDYIDYLSSQDPPEKYDLIITDFPYTDQVPYLERNQLFRIWLKHFSDHPEQFELTQEMLDKEMVVTNAPSRESKDIENYYKDIDKMFNTLGDHLDDYKPLIFFIKLGKKKYFNVFANIINFARKNGFEYAARVGVEKNDPTLRKQSAFNNTLLNEVLVGFVKLPEKDRYLFIDNLNYEHQIVETIYSLVKEKKALSMSEAVSAIKNDLQVNHNTIPDKVLLGKIANIIENNFRVSENQEISLSNTILYIEQEDNNRDNLFSKVYNLIPMFIDTLFEKNNGRFVLEDLYVELVDNLTDGTTSIFQELLDDSKNINMIVQLLNQLCDRNDKYYIPLRMHEDIPEDAIDIIKMDPYDFEELCKKMLSKEGFTDVIRKGGSGDLGVDLLAKKFNGNVEEKWLIQCKRWVNNIDATPLQRLDSERARLAADKIECITTAHYTSAAKSIAKDRKVIITDGIDLIKRLNKQFPGHYFNSLLQN</sequence>
<protein>
    <recommendedName>
        <fullName evidence="9">Restriction endonuclease</fullName>
    </recommendedName>
</protein>
<dbReference type="SUPFAM" id="SSF52980">
    <property type="entry name" value="Restriction endonuclease-like"/>
    <property type="match status" value="1"/>
</dbReference>
<evidence type="ECO:0000256" key="3">
    <source>
        <dbReference type="ARBA" id="ARBA00022747"/>
    </source>
</evidence>
<dbReference type="InterPro" id="IPR002941">
    <property type="entry name" value="DNA_methylase_N4/N6"/>
</dbReference>
<dbReference type="Gene3D" id="3.40.1350.10">
    <property type="match status" value="1"/>
</dbReference>
<dbReference type="InterPro" id="IPR011335">
    <property type="entry name" value="Restrct_endonuc-II-like"/>
</dbReference>
<dbReference type="Gene3D" id="3.40.50.150">
    <property type="entry name" value="Vaccinia Virus protein VP39"/>
    <property type="match status" value="1"/>
</dbReference>
<proteinExistence type="predicted"/>
<dbReference type="SUPFAM" id="SSF53335">
    <property type="entry name" value="S-adenosyl-L-methionine-dependent methyltransferases"/>
    <property type="match status" value="2"/>
</dbReference>